<protein>
    <submittedName>
        <fullName evidence="2">Uncharacterized protein</fullName>
    </submittedName>
</protein>
<name>A0A6G1PGN0_CHAAH</name>
<organism evidence="2 3">
    <name type="scientific">Channa argus</name>
    <name type="common">Northern snakehead</name>
    <name type="synonym">Ophicephalus argus</name>
    <dbReference type="NCBI Taxonomy" id="215402"/>
    <lineage>
        <taxon>Eukaryota</taxon>
        <taxon>Metazoa</taxon>
        <taxon>Chordata</taxon>
        <taxon>Craniata</taxon>
        <taxon>Vertebrata</taxon>
        <taxon>Euteleostomi</taxon>
        <taxon>Actinopterygii</taxon>
        <taxon>Neopterygii</taxon>
        <taxon>Teleostei</taxon>
        <taxon>Neoteleostei</taxon>
        <taxon>Acanthomorphata</taxon>
        <taxon>Anabantaria</taxon>
        <taxon>Anabantiformes</taxon>
        <taxon>Channoidei</taxon>
        <taxon>Channidae</taxon>
        <taxon>Channa</taxon>
    </lineage>
</organism>
<evidence type="ECO:0000313" key="2">
    <source>
        <dbReference type="EMBL" id="KAF3689460.1"/>
    </source>
</evidence>
<feature type="compositionally biased region" description="Basic and acidic residues" evidence="1">
    <location>
        <begin position="35"/>
        <end position="44"/>
    </location>
</feature>
<accession>A0A6G1PGN0</accession>
<evidence type="ECO:0000313" key="3">
    <source>
        <dbReference type="Proteomes" id="UP000503349"/>
    </source>
</evidence>
<keyword evidence="3" id="KW-1185">Reference proteome</keyword>
<feature type="compositionally biased region" description="Basic residues" evidence="1">
    <location>
        <begin position="9"/>
        <end position="34"/>
    </location>
</feature>
<proteinExistence type="predicted"/>
<feature type="region of interest" description="Disordered" evidence="1">
    <location>
        <begin position="1"/>
        <end position="71"/>
    </location>
</feature>
<dbReference type="EMBL" id="CM015716">
    <property type="protein sequence ID" value="KAF3689460.1"/>
    <property type="molecule type" value="Genomic_DNA"/>
</dbReference>
<reference evidence="3" key="2">
    <citation type="submission" date="2019-02" db="EMBL/GenBank/DDBJ databases">
        <title>Opniocepnalus argus Var Kimnra genome.</title>
        <authorList>
            <person name="Zhou C."/>
            <person name="Xiao S."/>
        </authorList>
    </citation>
    <scope>NUCLEOTIDE SEQUENCE [LARGE SCALE GENOMIC DNA]</scope>
</reference>
<dbReference type="Proteomes" id="UP000503349">
    <property type="component" value="Chromosome 5"/>
</dbReference>
<evidence type="ECO:0000256" key="1">
    <source>
        <dbReference type="SAM" id="MobiDB-lite"/>
    </source>
</evidence>
<dbReference type="AlphaFoldDB" id="A0A6G1PGN0"/>
<sequence length="71" mass="8215">MEVISNNISHKKSKKKKKKKKKLHSTSSKRKKNKKEKEKDKLLQDESSVTAPGLPFLPPSSMLERKNKIKN</sequence>
<gene>
    <name evidence="2" type="ORF">EXN66_Car005132</name>
</gene>
<reference evidence="2 3" key="1">
    <citation type="submission" date="2019-02" db="EMBL/GenBank/DDBJ databases">
        <title>Opniocepnalus argus genome.</title>
        <authorList>
            <person name="Zhou C."/>
            <person name="Xiao S."/>
        </authorList>
    </citation>
    <scope>NUCLEOTIDE SEQUENCE [LARGE SCALE GENOMIC DNA]</scope>
    <source>
        <strain evidence="2">OARG1902GOOAL</strain>
        <tissue evidence="2">Muscle</tissue>
    </source>
</reference>